<dbReference type="GO" id="GO:0015159">
    <property type="term" value="F:polysaccharide transmembrane transporter activity"/>
    <property type="evidence" value="ECO:0007669"/>
    <property type="project" value="InterPro"/>
</dbReference>
<keyword evidence="3" id="KW-0762">Sugar transport</keyword>
<gene>
    <name evidence="3" type="ORF">CQW49_17050</name>
</gene>
<dbReference type="PANTHER" id="PTHR33619">
    <property type="entry name" value="POLYSACCHARIDE EXPORT PROTEIN GFCE-RELATED"/>
    <property type="match status" value="1"/>
</dbReference>
<reference evidence="4" key="1">
    <citation type="submission" date="2017-10" db="EMBL/GenBank/DDBJ databases">
        <title>Completed PacBio SMRT sequence of Methylosinus trichosporium OB3b reveals presence of a third large plasmid.</title>
        <authorList>
            <person name="Charles T.C."/>
            <person name="Lynch M.D.J."/>
            <person name="Heil J.R."/>
            <person name="Cheng J."/>
        </authorList>
    </citation>
    <scope>NUCLEOTIDE SEQUENCE [LARGE SCALE GENOMIC DNA]</scope>
    <source>
        <strain evidence="4">OB3b</strain>
    </source>
</reference>
<dbReference type="InterPro" id="IPR003715">
    <property type="entry name" value="Poly_export_N"/>
</dbReference>
<dbReference type="InterPro" id="IPR049712">
    <property type="entry name" value="Poly_export"/>
</dbReference>
<dbReference type="Gene3D" id="3.10.560.10">
    <property type="entry name" value="Outer membrane lipoprotein wza domain like"/>
    <property type="match status" value="1"/>
</dbReference>
<evidence type="ECO:0000259" key="2">
    <source>
        <dbReference type="Pfam" id="PF02563"/>
    </source>
</evidence>
<evidence type="ECO:0000313" key="4">
    <source>
        <dbReference type="Proteomes" id="UP000230709"/>
    </source>
</evidence>
<feature type="domain" description="Polysaccharide export protein N-terminal" evidence="2">
    <location>
        <begin position="61"/>
        <end position="134"/>
    </location>
</feature>
<dbReference type="STRING" id="595536.GCA_000178815_01771"/>
<dbReference type="PANTHER" id="PTHR33619:SF3">
    <property type="entry name" value="POLYSACCHARIDE EXPORT PROTEIN GFCE-RELATED"/>
    <property type="match status" value="1"/>
</dbReference>
<dbReference type="AlphaFoldDB" id="A0A2D2D322"/>
<keyword evidence="1" id="KW-0732">Signal</keyword>
<dbReference type="Proteomes" id="UP000230709">
    <property type="component" value="Chromosome"/>
</dbReference>
<sequence>MAMATAGAIFSAGCEQSFDDRGRVISADFTGSTQAAEPASAETAQLANSVGSFVAAATPGNTAYKIGPQDVIEIVVFKVPELTRAVQVADTGSINLPLVGEFPVAGKTAQQVERELTAKLGATFLKSPQVSVYVKEFNSQRVTIEGAVKRPGVLPLRGKYSLLQVCALAEGLDRDVASSQVMVFRNHNGQRIAAEFDMDAIRDGHAPDPAIEDGDVIVVPTSSGKVALNSFLRITPALASFRPSVW</sequence>
<keyword evidence="3" id="KW-0813">Transport</keyword>
<dbReference type="Gene3D" id="3.30.1950.10">
    <property type="entry name" value="wza like domain"/>
    <property type="match status" value="1"/>
</dbReference>
<organism evidence="3 4">
    <name type="scientific">Methylosinus trichosporium (strain ATCC 35070 / NCIMB 11131 / UNIQEM 75 / OB3b)</name>
    <dbReference type="NCBI Taxonomy" id="595536"/>
    <lineage>
        <taxon>Bacteria</taxon>
        <taxon>Pseudomonadati</taxon>
        <taxon>Pseudomonadota</taxon>
        <taxon>Alphaproteobacteria</taxon>
        <taxon>Hyphomicrobiales</taxon>
        <taxon>Methylocystaceae</taxon>
        <taxon>Methylosinus</taxon>
    </lineage>
</organism>
<evidence type="ECO:0000313" key="3">
    <source>
        <dbReference type="EMBL" id="ATQ69401.1"/>
    </source>
</evidence>
<keyword evidence="4" id="KW-1185">Reference proteome</keyword>
<proteinExistence type="predicted"/>
<protein>
    <submittedName>
        <fullName evidence="3">Sugar transporter</fullName>
    </submittedName>
</protein>
<evidence type="ECO:0000256" key="1">
    <source>
        <dbReference type="ARBA" id="ARBA00022729"/>
    </source>
</evidence>
<dbReference type="Pfam" id="PF02563">
    <property type="entry name" value="Poly_export"/>
    <property type="match status" value="1"/>
</dbReference>
<dbReference type="EMBL" id="CP023737">
    <property type="protein sequence ID" value="ATQ69401.1"/>
    <property type="molecule type" value="Genomic_DNA"/>
</dbReference>
<accession>A0A2D2D322</accession>
<name>A0A2D2D322_METT3</name>
<dbReference type="KEGG" id="mtw:CQW49_17050"/>